<reference evidence="3" key="2">
    <citation type="journal article" date="2019" name="Int. J. Syst. Evol. Microbiol.">
        <title>The Global Catalogue of Microorganisms (GCM) 10K type strain sequencing project: providing services to taxonomists for standard genome sequencing and annotation.</title>
        <authorList>
            <consortium name="The Broad Institute Genomics Platform"/>
            <consortium name="The Broad Institute Genome Sequencing Center for Infectious Disease"/>
            <person name="Wu L."/>
            <person name="Ma J."/>
        </authorList>
    </citation>
    <scope>NUCLEOTIDE SEQUENCE [LARGE SCALE GENOMIC DNA]</scope>
    <source>
        <strain evidence="3">CCUG 61484</strain>
    </source>
</reference>
<dbReference type="Proteomes" id="UP001597010">
    <property type="component" value="Unassembled WGS sequence"/>
</dbReference>
<evidence type="ECO:0000313" key="3">
    <source>
        <dbReference type="Proteomes" id="UP001597010"/>
    </source>
</evidence>
<gene>
    <name evidence="1" type="ORF">ACFQZX_01560</name>
    <name evidence="2" type="ORF">ACFQZX_02205</name>
</gene>
<dbReference type="InterPro" id="IPR029033">
    <property type="entry name" value="His_PPase_superfam"/>
</dbReference>
<proteinExistence type="predicted"/>
<comment type="caution">
    <text evidence="1">The sequence shown here is derived from an EMBL/GenBank/DDBJ whole genome shotgun (WGS) entry which is preliminary data.</text>
</comment>
<name>A0ABW3AN66_9SPHI</name>
<dbReference type="Gene3D" id="3.40.50.1240">
    <property type="entry name" value="Phosphoglycerate mutase-like"/>
    <property type="match status" value="1"/>
</dbReference>
<keyword evidence="3" id="KW-1185">Reference proteome</keyword>
<dbReference type="Pfam" id="PF00300">
    <property type="entry name" value="His_Phos_1"/>
    <property type="match status" value="1"/>
</dbReference>
<reference evidence="1" key="1">
    <citation type="journal article" date="2014" name="Int. J. Syst. Evol. Microbiol.">
        <title>Complete genome of a new Firmicutes species belonging to the dominant human colonic microbiota ('Ruminococcus bicirculans') reveals two chromosomes and a selective capacity to utilize plant glucans.</title>
        <authorList>
            <consortium name="NISC Comparative Sequencing Program"/>
            <person name="Wegmann U."/>
            <person name="Louis P."/>
            <person name="Goesmann A."/>
            <person name="Henrissat B."/>
            <person name="Duncan S.H."/>
            <person name="Flint H.J."/>
        </authorList>
    </citation>
    <scope>NUCLEOTIDE SEQUENCE</scope>
    <source>
        <strain evidence="1">CCUG 61484</strain>
    </source>
</reference>
<accession>A0ABW3AN66</accession>
<organism evidence="1 3">
    <name type="scientific">Mucilaginibacter litoreus</name>
    <dbReference type="NCBI Taxonomy" id="1048221"/>
    <lineage>
        <taxon>Bacteria</taxon>
        <taxon>Pseudomonadati</taxon>
        <taxon>Bacteroidota</taxon>
        <taxon>Sphingobacteriia</taxon>
        <taxon>Sphingobacteriales</taxon>
        <taxon>Sphingobacteriaceae</taxon>
        <taxon>Mucilaginibacter</taxon>
    </lineage>
</organism>
<evidence type="ECO:0000313" key="2">
    <source>
        <dbReference type="EMBL" id="MFD0792410.1"/>
    </source>
</evidence>
<dbReference type="PANTHER" id="PTHR47623:SF1">
    <property type="entry name" value="OS09G0287300 PROTEIN"/>
    <property type="match status" value="1"/>
</dbReference>
<dbReference type="CDD" id="cd07067">
    <property type="entry name" value="HP_PGM_like"/>
    <property type="match status" value="1"/>
</dbReference>
<dbReference type="InterPro" id="IPR013078">
    <property type="entry name" value="His_Pase_superF_clade-1"/>
</dbReference>
<dbReference type="RefSeq" id="WP_377110987.1">
    <property type="nucleotide sequence ID" value="NZ_JBHTHZ010000001.1"/>
</dbReference>
<reference evidence="1" key="3">
    <citation type="submission" date="2024-09" db="EMBL/GenBank/DDBJ databases">
        <authorList>
            <person name="Sun Q."/>
            <person name="Mori K."/>
        </authorList>
    </citation>
    <scope>NUCLEOTIDE SEQUENCE</scope>
    <source>
        <strain evidence="1">CCUG 61484</strain>
    </source>
</reference>
<dbReference type="SUPFAM" id="SSF53254">
    <property type="entry name" value="Phosphoglycerate mutase-like"/>
    <property type="match status" value="1"/>
</dbReference>
<protein>
    <submittedName>
        <fullName evidence="1">SixA phosphatase family protein</fullName>
    </submittedName>
</protein>
<evidence type="ECO:0000313" key="1">
    <source>
        <dbReference type="EMBL" id="MFD0792282.1"/>
    </source>
</evidence>
<dbReference type="EMBL" id="JBHTHZ010000001">
    <property type="protein sequence ID" value="MFD0792282.1"/>
    <property type="molecule type" value="Genomic_DNA"/>
</dbReference>
<sequence length="159" mass="17817">MKKLLLIRHAKATHESGFIDFERPLTDKGFHQAELMVSRLNADHIKPQILIASPALRTLSTANVFSQALGLPQAITNSNIYDASESMLLKVIYNLPDEHDFIALVGHNPGISQVLYYLSNEIKDVPTCAIALIEFEVQSWMELYEGAGKLSYYNTPKIN</sequence>
<dbReference type="EMBL" id="JBHTHZ010000001">
    <property type="protein sequence ID" value="MFD0792410.1"/>
    <property type="molecule type" value="Genomic_DNA"/>
</dbReference>
<dbReference type="PANTHER" id="PTHR47623">
    <property type="entry name" value="OS09G0287300 PROTEIN"/>
    <property type="match status" value="1"/>
</dbReference>